<dbReference type="InterPro" id="IPR003661">
    <property type="entry name" value="HisK_dim/P_dom"/>
</dbReference>
<sequence length="788" mass="89808">MKFREIVSKILRRIIFPRLYEERYSHNHIPEGITERELRYETIQKVFKIISSNLDLNDVTQRVVDVMSNDMDYPGGILFIYKKERDVLVPWTTSNTILVNKVLTWLPRPLKEHEFNLSLKKNKLIESFDEEKILYTHNQADFISPVVSENLVDRINNLVGIRTTIAVPVIFKGDKLGVMMFNSIREKVTEYELEMLMVFADMVAIAIQNARLYTNSQNQISQLKAKNKELSTIFKITNQIVSTLDPREVAQRSVDAIPSEMGYFGGIIQRYNEDTGEVVPIAVTETAFEKQILEILQKEYKDFTFNVTDEAVSKQLNVVAIQSREPQKADSLIPAISPPVPESAAELINKLIKTKSVLAYPIMSRNKVIGSVTFVITDKTLEQLTQEDYDLMQTFTYQIGIGMENAQLYEDSQELSDSLEKQNLVLEAKNKELDTIFRITNQIVSTLDPNEVAQRAVNSVPLEMGIYGAILSKIDRSKSKFELLAMTEQIGSAAFDTYVNENNPFCLITNKPNTISEYIMFKEDQFSITDNMVEALGAVCGEELSENFQKLLGIQTIVTVPLRTRNEVTGLVTFFLADRKVDQLNEEDFDLMQTFANQAAIGLENARLFSEYQELSKSLQTKNQQLEAYAQKERDILDIMGHELRTPITIVRNSLAFLTSYILQEDYDQEKMQKYIKIALRSTRREINIIETMLAATKVEADKITLSRSEVVTHEVIEESLEGQKHIAQQKGLDVQVSIADGIGNIYADRSRIQEVFDNLLSNAVKYTQEGTVSISAYEEGENIVFSV</sequence>
<dbReference type="GO" id="GO:0005886">
    <property type="term" value="C:plasma membrane"/>
    <property type="evidence" value="ECO:0007669"/>
    <property type="project" value="TreeGrafter"/>
</dbReference>
<dbReference type="EMBL" id="JAGQLH010000043">
    <property type="protein sequence ID" value="MCA9385769.1"/>
    <property type="molecule type" value="Genomic_DNA"/>
</dbReference>
<dbReference type="Gene3D" id="3.30.565.10">
    <property type="entry name" value="Histidine kinase-like ATPase, C-terminal domain"/>
    <property type="match status" value="1"/>
</dbReference>
<dbReference type="Pfam" id="PF00512">
    <property type="entry name" value="HisKA"/>
    <property type="match status" value="1"/>
</dbReference>
<dbReference type="GO" id="GO:0000155">
    <property type="term" value="F:phosphorelay sensor kinase activity"/>
    <property type="evidence" value="ECO:0007669"/>
    <property type="project" value="InterPro"/>
</dbReference>
<dbReference type="CDD" id="cd00082">
    <property type="entry name" value="HisKA"/>
    <property type="match status" value="1"/>
</dbReference>
<dbReference type="Gene3D" id="1.10.287.130">
    <property type="match status" value="1"/>
</dbReference>
<comment type="caution">
    <text evidence="2">The sequence shown here is derived from an EMBL/GenBank/DDBJ whole genome shotgun (WGS) entry which is preliminary data.</text>
</comment>
<dbReference type="SMART" id="SM00388">
    <property type="entry name" value="HisKA"/>
    <property type="match status" value="1"/>
</dbReference>
<feature type="domain" description="Histidine kinase" evidence="1">
    <location>
        <begin position="639"/>
        <end position="788"/>
    </location>
</feature>
<dbReference type="InterPro" id="IPR036890">
    <property type="entry name" value="HATPase_C_sf"/>
</dbReference>
<organism evidence="2 3">
    <name type="scientific">Candidatus Dojkabacteria bacterium</name>
    <dbReference type="NCBI Taxonomy" id="2099670"/>
    <lineage>
        <taxon>Bacteria</taxon>
        <taxon>Candidatus Dojkabacteria</taxon>
    </lineage>
</organism>
<name>A0A955L8X8_9BACT</name>
<dbReference type="PANTHER" id="PTHR45569:SF1">
    <property type="entry name" value="SENSOR PROTEIN KDPD"/>
    <property type="match status" value="1"/>
</dbReference>
<dbReference type="AlphaFoldDB" id="A0A955L8X8"/>
<dbReference type="SUPFAM" id="SSF55874">
    <property type="entry name" value="ATPase domain of HSP90 chaperone/DNA topoisomerase II/histidine kinase"/>
    <property type="match status" value="1"/>
</dbReference>
<evidence type="ECO:0000313" key="2">
    <source>
        <dbReference type="EMBL" id="MCA9385769.1"/>
    </source>
</evidence>
<dbReference type="SUPFAM" id="SSF47384">
    <property type="entry name" value="Homodimeric domain of signal transducing histidine kinase"/>
    <property type="match status" value="1"/>
</dbReference>
<dbReference type="Pfam" id="PF01590">
    <property type="entry name" value="GAF"/>
    <property type="match status" value="1"/>
</dbReference>
<dbReference type="SMART" id="SM00065">
    <property type="entry name" value="GAF"/>
    <property type="match status" value="3"/>
</dbReference>
<dbReference type="InterPro" id="IPR029016">
    <property type="entry name" value="GAF-like_dom_sf"/>
</dbReference>
<dbReference type="InterPro" id="IPR052023">
    <property type="entry name" value="Histidine_kinase_KdpD"/>
</dbReference>
<dbReference type="Gene3D" id="3.30.450.40">
    <property type="match status" value="3"/>
</dbReference>
<evidence type="ECO:0000313" key="3">
    <source>
        <dbReference type="Proteomes" id="UP000754563"/>
    </source>
</evidence>
<proteinExistence type="predicted"/>
<dbReference type="Pfam" id="PF13492">
    <property type="entry name" value="GAF_3"/>
    <property type="match status" value="1"/>
</dbReference>
<dbReference type="InterPro" id="IPR003018">
    <property type="entry name" value="GAF"/>
</dbReference>
<reference evidence="2" key="1">
    <citation type="submission" date="2020-04" db="EMBL/GenBank/DDBJ databases">
        <authorList>
            <person name="Zhang T."/>
        </authorList>
    </citation>
    <scope>NUCLEOTIDE SEQUENCE</scope>
    <source>
        <strain evidence="2">HKST-UBA11</strain>
    </source>
</reference>
<dbReference type="InterPro" id="IPR036097">
    <property type="entry name" value="HisK_dim/P_sf"/>
</dbReference>
<reference evidence="2" key="2">
    <citation type="journal article" date="2021" name="Microbiome">
        <title>Successional dynamics and alternative stable states in a saline activated sludge microbial community over 9 years.</title>
        <authorList>
            <person name="Wang Y."/>
            <person name="Ye J."/>
            <person name="Ju F."/>
            <person name="Liu L."/>
            <person name="Boyd J.A."/>
            <person name="Deng Y."/>
            <person name="Parks D.H."/>
            <person name="Jiang X."/>
            <person name="Yin X."/>
            <person name="Woodcroft B.J."/>
            <person name="Tyson G.W."/>
            <person name="Hugenholtz P."/>
            <person name="Polz M.F."/>
            <person name="Zhang T."/>
        </authorList>
    </citation>
    <scope>NUCLEOTIDE SEQUENCE</scope>
    <source>
        <strain evidence="2">HKST-UBA11</strain>
    </source>
</reference>
<dbReference type="InterPro" id="IPR005467">
    <property type="entry name" value="His_kinase_dom"/>
</dbReference>
<dbReference type="PANTHER" id="PTHR45569">
    <property type="entry name" value="SENSOR PROTEIN KDPD"/>
    <property type="match status" value="1"/>
</dbReference>
<gene>
    <name evidence="2" type="ORF">KC717_03920</name>
</gene>
<protein>
    <submittedName>
        <fullName evidence="2">GAF domain-containing protein</fullName>
    </submittedName>
</protein>
<dbReference type="Proteomes" id="UP000754563">
    <property type="component" value="Unassembled WGS sequence"/>
</dbReference>
<dbReference type="SUPFAM" id="SSF55781">
    <property type="entry name" value="GAF domain-like"/>
    <property type="match status" value="3"/>
</dbReference>
<feature type="non-terminal residue" evidence="2">
    <location>
        <position position="788"/>
    </location>
</feature>
<accession>A0A955L8X8</accession>
<evidence type="ECO:0000259" key="1">
    <source>
        <dbReference type="PROSITE" id="PS50109"/>
    </source>
</evidence>
<dbReference type="PROSITE" id="PS50109">
    <property type="entry name" value="HIS_KIN"/>
    <property type="match status" value="1"/>
</dbReference>